<evidence type="ECO:0000256" key="5">
    <source>
        <dbReference type="ARBA" id="ARBA00022756"/>
    </source>
</evidence>
<dbReference type="Gene3D" id="3.40.50.300">
    <property type="entry name" value="P-loop containing nucleotide triphosphate hydrolases"/>
    <property type="match status" value="1"/>
</dbReference>
<evidence type="ECO:0000256" key="2">
    <source>
        <dbReference type="ARBA" id="ARBA00022598"/>
    </source>
</evidence>
<evidence type="ECO:0000256" key="7">
    <source>
        <dbReference type="ARBA" id="ARBA00022842"/>
    </source>
</evidence>
<organism evidence="9 10">
    <name type="scientific">Marinobacter vinifirmus</name>
    <dbReference type="NCBI Taxonomy" id="355591"/>
    <lineage>
        <taxon>Bacteria</taxon>
        <taxon>Pseudomonadati</taxon>
        <taxon>Pseudomonadota</taxon>
        <taxon>Gammaproteobacteria</taxon>
        <taxon>Pseudomonadales</taxon>
        <taxon>Marinobacteraceae</taxon>
        <taxon>Marinobacter</taxon>
    </lineage>
</organism>
<keyword evidence="5 8" id="KW-0093">Biotin biosynthesis</keyword>
<dbReference type="EMBL" id="VMRX01000005">
    <property type="protein sequence ID" value="TVT35506.1"/>
    <property type="molecule type" value="Genomic_DNA"/>
</dbReference>
<accession>A0A558BG69</accession>
<comment type="function">
    <text evidence="8">Catalyzes a mechanistically unusual reaction, the ATP-dependent insertion of CO2 between the N7 and N8 nitrogen atoms of 7,8-diaminopelargonic acid (DAPA, also called 7,8-diammoniononanoate) to form a ureido ring.</text>
</comment>
<evidence type="ECO:0000313" key="10">
    <source>
        <dbReference type="Proteomes" id="UP000319142"/>
    </source>
</evidence>
<dbReference type="GO" id="GO:0004141">
    <property type="term" value="F:dethiobiotin synthase activity"/>
    <property type="evidence" value="ECO:0007669"/>
    <property type="project" value="UniProtKB-UniRule"/>
</dbReference>
<dbReference type="GO" id="GO:0009102">
    <property type="term" value="P:biotin biosynthetic process"/>
    <property type="evidence" value="ECO:0007669"/>
    <property type="project" value="UniProtKB-UniRule"/>
</dbReference>
<dbReference type="Proteomes" id="UP000319142">
    <property type="component" value="Unassembled WGS sequence"/>
</dbReference>
<dbReference type="AlphaFoldDB" id="A0A558BG69"/>
<feature type="binding site" evidence="8">
    <location>
        <begin position="14"/>
        <end position="19"/>
    </location>
    <ligand>
        <name>ATP</name>
        <dbReference type="ChEBI" id="CHEBI:30616"/>
    </ligand>
</feature>
<comment type="subunit">
    <text evidence="8">Homodimer.</text>
</comment>
<dbReference type="InterPro" id="IPR004472">
    <property type="entry name" value="DTB_synth_BioD"/>
</dbReference>
<feature type="binding site" evidence="8">
    <location>
        <position position="43"/>
    </location>
    <ligand>
        <name>substrate</name>
    </ligand>
</feature>
<dbReference type="GO" id="GO:0042803">
    <property type="term" value="F:protein homodimerization activity"/>
    <property type="evidence" value="ECO:0007669"/>
    <property type="project" value="UniProtKB-ARBA"/>
</dbReference>
<feature type="binding site" evidence="8">
    <location>
        <position position="56"/>
    </location>
    <ligand>
        <name>ATP</name>
        <dbReference type="ChEBI" id="CHEBI:30616"/>
    </ligand>
</feature>
<comment type="subcellular location">
    <subcellularLocation>
        <location evidence="8">Cytoplasm</location>
    </subcellularLocation>
</comment>
<reference evidence="9 10" key="1">
    <citation type="submission" date="2019-07" db="EMBL/GenBank/DDBJ databases">
        <title>The pathways for chlorine oxyanion respiration interact through the shared metabolite chlorate.</title>
        <authorList>
            <person name="Barnum T.P."/>
            <person name="Cheng Y."/>
            <person name="Hill K.A."/>
            <person name="Lucas L.N."/>
            <person name="Carlson H.K."/>
            <person name="Coates J.D."/>
        </authorList>
    </citation>
    <scope>NUCLEOTIDE SEQUENCE [LARGE SCALE GENOMIC DNA]</scope>
    <source>
        <strain evidence="9">UCB</strain>
    </source>
</reference>
<keyword evidence="7 8" id="KW-0460">Magnesium</keyword>
<keyword evidence="2 8" id="KW-0436">Ligase</keyword>
<evidence type="ECO:0000256" key="8">
    <source>
        <dbReference type="HAMAP-Rule" id="MF_00336"/>
    </source>
</evidence>
<evidence type="ECO:0000313" key="9">
    <source>
        <dbReference type="EMBL" id="TVT35506.1"/>
    </source>
</evidence>
<keyword evidence="4 8" id="KW-0547">Nucleotide-binding</keyword>
<sequence>MAKKTYFVTGTDTGVGKTIVAAAILEAAKTQGKRTLAMKPIASGCDQTPDGLRNEDALMLQAAITEQLAYDAINPIAMEPAIAPHVAAQQAGKQLSAQRLVGFCRGMQIRPADLMLVEGAGGWRVPLNDRETYAAVPRELKLPVVLVVPLKLGCINHAMLTVEAIQNDGLTVAGWVANHPEQETMSCEQETLGYLVNHIPAPCLGILPRLDDTATERLPARLAEFLNISPLFDG</sequence>
<feature type="binding site" evidence="8">
    <location>
        <position position="18"/>
    </location>
    <ligand>
        <name>Mg(2+)</name>
        <dbReference type="ChEBI" id="CHEBI:18420"/>
    </ligand>
</feature>
<keyword evidence="1 8" id="KW-0963">Cytoplasm</keyword>
<comment type="cofactor">
    <cofactor evidence="8">
        <name>Mg(2+)</name>
        <dbReference type="ChEBI" id="CHEBI:18420"/>
    </cofactor>
</comment>
<name>A0A558BG69_9GAMM</name>
<evidence type="ECO:0000256" key="1">
    <source>
        <dbReference type="ARBA" id="ARBA00022490"/>
    </source>
</evidence>
<evidence type="ECO:0000256" key="4">
    <source>
        <dbReference type="ARBA" id="ARBA00022741"/>
    </source>
</evidence>
<dbReference type="PANTHER" id="PTHR43210:SF5">
    <property type="entry name" value="DETHIOBIOTIN SYNTHETASE"/>
    <property type="match status" value="1"/>
</dbReference>
<dbReference type="EC" id="6.3.3.3" evidence="8"/>
<dbReference type="GO" id="GO:0005524">
    <property type="term" value="F:ATP binding"/>
    <property type="evidence" value="ECO:0007669"/>
    <property type="project" value="UniProtKB-UniRule"/>
</dbReference>
<feature type="binding site" evidence="8">
    <location>
        <begin position="208"/>
        <end position="210"/>
    </location>
    <ligand>
        <name>ATP</name>
        <dbReference type="ChEBI" id="CHEBI:30616"/>
    </ligand>
</feature>
<comment type="pathway">
    <text evidence="8">Cofactor biosynthesis; biotin biosynthesis; biotin from 7,8-diaminononanoate: step 1/2.</text>
</comment>
<comment type="catalytic activity">
    <reaction evidence="8">
        <text>(7R,8S)-7,8-diammoniononanoate + CO2 + ATP = (4R,5S)-dethiobiotin + ADP + phosphate + 3 H(+)</text>
        <dbReference type="Rhea" id="RHEA:15805"/>
        <dbReference type="ChEBI" id="CHEBI:15378"/>
        <dbReference type="ChEBI" id="CHEBI:16526"/>
        <dbReference type="ChEBI" id="CHEBI:30616"/>
        <dbReference type="ChEBI" id="CHEBI:43474"/>
        <dbReference type="ChEBI" id="CHEBI:149469"/>
        <dbReference type="ChEBI" id="CHEBI:149473"/>
        <dbReference type="ChEBI" id="CHEBI:456216"/>
        <dbReference type="EC" id="6.3.3.3"/>
    </reaction>
</comment>
<dbReference type="CDD" id="cd03109">
    <property type="entry name" value="DTBS"/>
    <property type="match status" value="1"/>
</dbReference>
<comment type="similarity">
    <text evidence="8">Belongs to the dethiobiotin synthetase family.</text>
</comment>
<dbReference type="GO" id="GO:0000287">
    <property type="term" value="F:magnesium ion binding"/>
    <property type="evidence" value="ECO:0007669"/>
    <property type="project" value="UniProtKB-UniRule"/>
</dbReference>
<keyword evidence="3 8" id="KW-0479">Metal-binding</keyword>
<dbReference type="PANTHER" id="PTHR43210">
    <property type="entry name" value="DETHIOBIOTIN SYNTHETASE"/>
    <property type="match status" value="1"/>
</dbReference>
<keyword evidence="6 8" id="KW-0067">ATP-binding</keyword>
<proteinExistence type="inferred from homology"/>
<dbReference type="FunFam" id="3.40.50.300:FF:000292">
    <property type="entry name" value="ATP-dependent dethiobiotin synthetase BioD"/>
    <property type="match status" value="1"/>
</dbReference>
<feature type="binding site" evidence="8">
    <location>
        <begin position="118"/>
        <end position="121"/>
    </location>
    <ligand>
        <name>ATP</name>
        <dbReference type="ChEBI" id="CHEBI:30616"/>
    </ligand>
</feature>
<dbReference type="GO" id="GO:0005829">
    <property type="term" value="C:cytosol"/>
    <property type="evidence" value="ECO:0007669"/>
    <property type="project" value="TreeGrafter"/>
</dbReference>
<dbReference type="PIRSF" id="PIRSF006755">
    <property type="entry name" value="DTB_synth"/>
    <property type="match status" value="1"/>
</dbReference>
<gene>
    <name evidence="8 9" type="primary">bioD</name>
    <name evidence="9" type="ORF">FHK81_03240</name>
</gene>
<feature type="binding site" evidence="8">
    <location>
        <begin position="178"/>
        <end position="179"/>
    </location>
    <ligand>
        <name>ATP</name>
        <dbReference type="ChEBI" id="CHEBI:30616"/>
    </ligand>
</feature>
<dbReference type="HAMAP" id="MF_00336">
    <property type="entry name" value="BioD"/>
    <property type="match status" value="1"/>
</dbReference>
<dbReference type="SUPFAM" id="SSF52540">
    <property type="entry name" value="P-loop containing nucleoside triphosphate hydrolases"/>
    <property type="match status" value="1"/>
</dbReference>
<protein>
    <recommendedName>
        <fullName evidence="8">ATP-dependent dethiobiotin synthetase BioD</fullName>
        <ecNumber evidence="8">6.3.3.3</ecNumber>
    </recommendedName>
    <alternativeName>
        <fullName evidence="8">DTB synthetase</fullName>
        <shortName evidence="8">DTBS</shortName>
    </alternativeName>
    <alternativeName>
        <fullName evidence="8">Dethiobiotin synthase</fullName>
    </alternativeName>
</protein>
<dbReference type="InterPro" id="IPR027417">
    <property type="entry name" value="P-loop_NTPase"/>
</dbReference>
<feature type="binding site" evidence="8">
    <location>
        <position position="56"/>
    </location>
    <ligand>
        <name>Mg(2+)</name>
        <dbReference type="ChEBI" id="CHEBI:18420"/>
    </ligand>
</feature>
<evidence type="ECO:0000256" key="3">
    <source>
        <dbReference type="ARBA" id="ARBA00022723"/>
    </source>
</evidence>
<dbReference type="NCBIfam" id="TIGR00347">
    <property type="entry name" value="bioD"/>
    <property type="match status" value="1"/>
</dbReference>
<dbReference type="UniPathway" id="UPA00078">
    <property type="reaction ID" value="UER00161"/>
</dbReference>
<evidence type="ECO:0000256" key="6">
    <source>
        <dbReference type="ARBA" id="ARBA00022840"/>
    </source>
</evidence>
<feature type="active site" evidence="8">
    <location>
        <position position="39"/>
    </location>
</feature>
<dbReference type="Pfam" id="PF13500">
    <property type="entry name" value="AAA_26"/>
    <property type="match status" value="1"/>
</dbReference>
<dbReference type="RefSeq" id="WP_273132191.1">
    <property type="nucleotide sequence ID" value="NZ_VMRX01000005.1"/>
</dbReference>
<comment type="caution">
    <text evidence="9">The sequence shown here is derived from an EMBL/GenBank/DDBJ whole genome shotgun (WGS) entry which is preliminary data.</text>
</comment>
<comment type="caution">
    <text evidence="8">Lacks conserved residue(s) required for the propagation of feature annotation.</text>
</comment>
<feature type="binding site" evidence="8">
    <location>
        <position position="118"/>
    </location>
    <ligand>
        <name>Mg(2+)</name>
        <dbReference type="ChEBI" id="CHEBI:18420"/>
    </ligand>
</feature>